<name>A0A4R4USH7_9ACTN</name>
<dbReference type="Proteomes" id="UP000295258">
    <property type="component" value="Unassembled WGS sequence"/>
</dbReference>
<dbReference type="AlphaFoldDB" id="A0A4R4USH7"/>
<comment type="caution">
    <text evidence="1">The sequence shown here is derived from an EMBL/GenBank/DDBJ whole genome shotgun (WGS) entry which is preliminary data.</text>
</comment>
<keyword evidence="2" id="KW-1185">Reference proteome</keyword>
<reference evidence="1 2" key="1">
    <citation type="submission" date="2019-03" db="EMBL/GenBank/DDBJ databases">
        <title>Draft genome sequences of novel Actinobacteria.</title>
        <authorList>
            <person name="Sahin N."/>
            <person name="Ay H."/>
            <person name="Saygin H."/>
        </authorList>
    </citation>
    <scope>NUCLEOTIDE SEQUENCE [LARGE SCALE GENOMIC DNA]</scope>
    <source>
        <strain evidence="1 2">KC310</strain>
    </source>
</reference>
<evidence type="ECO:0000313" key="1">
    <source>
        <dbReference type="EMBL" id="TDC95297.1"/>
    </source>
</evidence>
<dbReference type="RefSeq" id="WP_132603589.1">
    <property type="nucleotide sequence ID" value="NZ_SMKO01000173.1"/>
</dbReference>
<accession>A0A4R4USH7</accession>
<sequence length="147" mass="15690">MEFKPLAGVERKHVAALGVAAIMISPGVVLPGSAHAAMRPAAPSAAMIGCSVGGFTDTHDSSPSKVYGGSWLNCRAPSLTPLRLRIRLYRSGTLVDTDICEAPDHSRYCDAAVTVTDRTPGKQRWYSKVTASWDSGSKSFTTNSIRH</sequence>
<gene>
    <name evidence="1" type="ORF">E1292_39390</name>
</gene>
<proteinExistence type="predicted"/>
<evidence type="ECO:0000313" key="2">
    <source>
        <dbReference type="Proteomes" id="UP000295258"/>
    </source>
</evidence>
<protein>
    <submittedName>
        <fullName evidence="1">Uncharacterized protein</fullName>
    </submittedName>
</protein>
<dbReference type="EMBL" id="SMKO01000173">
    <property type="protein sequence ID" value="TDC95297.1"/>
    <property type="molecule type" value="Genomic_DNA"/>
</dbReference>
<organism evidence="1 2">
    <name type="scientific">Nonomuraea deserti</name>
    <dbReference type="NCBI Taxonomy" id="1848322"/>
    <lineage>
        <taxon>Bacteria</taxon>
        <taxon>Bacillati</taxon>
        <taxon>Actinomycetota</taxon>
        <taxon>Actinomycetes</taxon>
        <taxon>Streptosporangiales</taxon>
        <taxon>Streptosporangiaceae</taxon>
        <taxon>Nonomuraea</taxon>
    </lineage>
</organism>